<dbReference type="SUPFAM" id="SSF52540">
    <property type="entry name" value="P-loop containing nucleoside triphosphate hydrolases"/>
    <property type="match status" value="1"/>
</dbReference>
<proteinExistence type="predicted"/>
<evidence type="ECO:0000256" key="2">
    <source>
        <dbReference type="ARBA" id="ARBA00022801"/>
    </source>
</evidence>
<dbReference type="Gene3D" id="3.40.50.300">
    <property type="entry name" value="P-loop containing nucleotide triphosphate hydrolases"/>
    <property type="match status" value="3"/>
</dbReference>
<dbReference type="EMBL" id="VTWT01000008">
    <property type="protein sequence ID" value="KAA9331194.1"/>
    <property type="molecule type" value="Genomic_DNA"/>
</dbReference>
<sequence length="1312" mass="150391">MEHILKSYQRRLINLSANNRALVLRRLSAGLQLDLQAFDFINNQPAFALLRELISGKKTVMLTPFADPRQADVATLSRRLREISRRANLLQEERGTKELFVGWPFVSGKFNDGSAIRCPLLFFPISLELNEKQQWVLTQDKAVPPVLNKSFLLAYAHYNQLPPDENLLAFDASELPKDALAFRTALYEFLKNSSLDINFNQELFQDKIVPFRSFTKPDFEKQFLPGELKLFPEAVLGIFPQAGSYLMADYDEMLQQAEIQSFSNLFKGHTEGSSYGSLEQNTFAVFDLDASQETVLQEVKKGRSVVVQGPPGTGKSQLICNLVTDFVARGKTVWVVCQKRAALEVVYNRLASKGFGNFAALVHDVEADHRKIFEQLRLQIEEVETYKKQNNQLPVVFAERQFLETSRRINQILQTLAEFKTALFDASVCGWPVKELYLRSSLKSATKEMGETYRSFTAGTLPFFLPKLEQYLTSAAQFDAPDFVLSDRKSFADWSWPDRKKLENLATEIPAEMVAFSKELPAQIVAQNSGFAAWKFLKIEEPELQKVNQLLSSSEAIFSAFHLLFSRTSTDLEQVLKTVKRLEKFFAEEKVVLLPEELKNAALALTAYENSRTIVWKKAKWRLNTKARQTLEKTFGQFSLPFAESGIEPLKKQLEKQRERLELQTWLQENIPTVSLPVWADSEAREAYFNILKAAVAATQSAKKLVRKKWLSAEPQTVLSQVKKLLQALETLEKEAEKWQEYLTENQIEKLAENEGFRAEFLLTIRSHFDEIAAHDSRFQAFSATEKTVAKTLQNLPGTVTEKLETFQNCILLNWITHIEQQYPVLKLAGPEIENLETELQQLIQQKQQLSHQIVLTRLRERTYTSLEKNRLGNTVSYRKLYAQVSKKRSLYPLRKLQALFGEEINDLVPCWLASPETISALFPINQTADLVIFDEASQAFAESGLPAIFRAKQVVIAGDEHQLAPTDIYRSRWQDEDTETEELFVESLLQLGSLHLPQHWLTQHYRSRFPELIHFSNQHFYRNKLQLIPDRQDLEKGIPAIEFRKVNGLWENQTNRREAEEITKLLFDLLASGSTDIGIITFNFAQQNLVQDLAEAEAAARKTELPETVLIKNIENMQGDEKQVIIFSIGYASDVTGKMFNQFGSLSQAKGENRLNVAITRAISKIYVVSSLEPEELNVENARNEGPKLLKAFLQFARQVSAGNFTWQLPETTSENQPFYLKDQLLENAETVAGLSKKLPFADLTLSRNNHYFHLFRTDDDLYFSQVSARQTHFDVPFLLQKRNWPYSAFYSRQFWLHPEKALQKISQTEC</sequence>
<dbReference type="GO" id="GO:0005524">
    <property type="term" value="F:ATP binding"/>
    <property type="evidence" value="ECO:0007669"/>
    <property type="project" value="UniProtKB-KW"/>
</dbReference>
<evidence type="ECO:0000259" key="6">
    <source>
        <dbReference type="Pfam" id="PF13087"/>
    </source>
</evidence>
<dbReference type="CDD" id="cd18808">
    <property type="entry name" value="SF1_C_Upf1"/>
    <property type="match status" value="1"/>
</dbReference>
<evidence type="ECO:0000313" key="8">
    <source>
        <dbReference type="Proteomes" id="UP000326570"/>
    </source>
</evidence>
<protein>
    <submittedName>
        <fullName evidence="7">DUF4011 domain-containing protein</fullName>
    </submittedName>
</protein>
<feature type="domain" description="DNA2/NAM7 helicase-like C-terminal" evidence="6">
    <location>
        <begin position="993"/>
        <end position="1172"/>
    </location>
</feature>
<evidence type="ECO:0000313" key="7">
    <source>
        <dbReference type="EMBL" id="KAA9331194.1"/>
    </source>
</evidence>
<accession>A0A5N1IME9</accession>
<keyword evidence="4" id="KW-0067">ATP-binding</keyword>
<evidence type="ECO:0000256" key="5">
    <source>
        <dbReference type="SAM" id="Coils"/>
    </source>
</evidence>
<dbReference type="InterPro" id="IPR041679">
    <property type="entry name" value="DNA2/NAM7-like_C"/>
</dbReference>
<dbReference type="RefSeq" id="WP_150904717.1">
    <property type="nucleotide sequence ID" value="NZ_VTWT01000008.1"/>
</dbReference>
<dbReference type="InterPro" id="IPR050534">
    <property type="entry name" value="Coronavir_polyprotein_1ab"/>
</dbReference>
<evidence type="ECO:0000256" key="1">
    <source>
        <dbReference type="ARBA" id="ARBA00022741"/>
    </source>
</evidence>
<keyword evidence="8" id="KW-1185">Reference proteome</keyword>
<keyword evidence="3" id="KW-0347">Helicase</keyword>
<dbReference type="GO" id="GO:0043139">
    <property type="term" value="F:5'-3' DNA helicase activity"/>
    <property type="evidence" value="ECO:0007669"/>
    <property type="project" value="TreeGrafter"/>
</dbReference>
<feature type="coiled-coil region" evidence="5">
    <location>
        <begin position="722"/>
        <end position="749"/>
    </location>
</feature>
<dbReference type="InterPro" id="IPR025103">
    <property type="entry name" value="DUF4011"/>
</dbReference>
<evidence type="ECO:0000256" key="4">
    <source>
        <dbReference type="ARBA" id="ARBA00022840"/>
    </source>
</evidence>
<dbReference type="InterPro" id="IPR047187">
    <property type="entry name" value="SF1_C_Upf1"/>
</dbReference>
<dbReference type="InterPro" id="IPR027417">
    <property type="entry name" value="P-loop_NTPase"/>
</dbReference>
<organism evidence="7 8">
    <name type="scientific">Adhaeribacter soli</name>
    <dbReference type="NCBI Taxonomy" id="2607655"/>
    <lineage>
        <taxon>Bacteria</taxon>
        <taxon>Pseudomonadati</taxon>
        <taxon>Bacteroidota</taxon>
        <taxon>Cytophagia</taxon>
        <taxon>Cytophagales</taxon>
        <taxon>Hymenobacteraceae</taxon>
        <taxon>Adhaeribacter</taxon>
    </lineage>
</organism>
<keyword evidence="1" id="KW-0547">Nucleotide-binding</keyword>
<name>A0A5N1IME9_9BACT</name>
<comment type="caution">
    <text evidence="7">The sequence shown here is derived from an EMBL/GenBank/DDBJ whole genome shotgun (WGS) entry which is preliminary data.</text>
</comment>
<keyword evidence="2" id="KW-0378">Hydrolase</keyword>
<keyword evidence="5" id="KW-0175">Coiled coil</keyword>
<dbReference type="Pfam" id="PF13195">
    <property type="entry name" value="DUF4011"/>
    <property type="match status" value="1"/>
</dbReference>
<gene>
    <name evidence="7" type="ORF">F0P94_15005</name>
</gene>
<dbReference type="Pfam" id="PF13087">
    <property type="entry name" value="AAA_12"/>
    <property type="match status" value="1"/>
</dbReference>
<dbReference type="GO" id="GO:0016787">
    <property type="term" value="F:hydrolase activity"/>
    <property type="evidence" value="ECO:0007669"/>
    <property type="project" value="UniProtKB-KW"/>
</dbReference>
<evidence type="ECO:0000256" key="3">
    <source>
        <dbReference type="ARBA" id="ARBA00022806"/>
    </source>
</evidence>
<dbReference type="PANTHER" id="PTHR43788">
    <property type="entry name" value="DNA2/NAM7 HELICASE FAMILY MEMBER"/>
    <property type="match status" value="1"/>
</dbReference>
<reference evidence="7 8" key="1">
    <citation type="submission" date="2019-09" db="EMBL/GenBank/DDBJ databases">
        <title>Genome sequence of Adhaeribacter sp. M2.</title>
        <authorList>
            <person name="Srinivasan S."/>
        </authorList>
    </citation>
    <scope>NUCLEOTIDE SEQUENCE [LARGE SCALE GENOMIC DNA]</scope>
    <source>
        <strain evidence="7 8">M2</strain>
    </source>
</reference>
<dbReference type="Proteomes" id="UP000326570">
    <property type="component" value="Unassembled WGS sequence"/>
</dbReference>
<dbReference type="PANTHER" id="PTHR43788:SF8">
    <property type="entry name" value="DNA-BINDING PROTEIN SMUBP-2"/>
    <property type="match status" value="1"/>
</dbReference>